<dbReference type="OrthoDB" id="9786864at2"/>
<dbReference type="Pfam" id="PF03807">
    <property type="entry name" value="F420_oxidored"/>
    <property type="match status" value="1"/>
</dbReference>
<dbReference type="PANTHER" id="PTHR14239">
    <property type="entry name" value="DUDULIN-RELATED"/>
    <property type="match status" value="1"/>
</dbReference>
<comment type="caution">
    <text evidence="3">The sequence shown here is derived from an EMBL/GenBank/DDBJ whole genome shotgun (WGS) entry which is preliminary data.</text>
</comment>
<reference evidence="3 4" key="1">
    <citation type="submission" date="2018-08" db="EMBL/GenBank/DDBJ databases">
        <title>Fibrisoma montanum sp. nov., isolated from Danxia mountain soil.</title>
        <authorList>
            <person name="Huang Y."/>
        </authorList>
    </citation>
    <scope>NUCLEOTIDE SEQUENCE [LARGE SCALE GENOMIC DNA]</scope>
    <source>
        <strain evidence="3 4">HYT19</strain>
    </source>
</reference>
<dbReference type="AlphaFoldDB" id="A0A418MAY6"/>
<evidence type="ECO:0000313" key="4">
    <source>
        <dbReference type="Proteomes" id="UP000283523"/>
    </source>
</evidence>
<evidence type="ECO:0000259" key="2">
    <source>
        <dbReference type="Pfam" id="PF03807"/>
    </source>
</evidence>
<sequence>MTIGILGTGMVGQTLATSLLAKGNQVMIGTRNVADTLAKPGNPAMGTQSFSDWHQNNAGVQIGTFAEAAAFGEILINATSGMGSMDALASAGVDNLGDKVLIDIANPLDFSKGMPPTLSVVNDDSLGEVIQREFPRLNVVKTLNTMTAALMVNPAAVSGQHNVFVSGNDADAKEQVKTFLTEQFGWAPGSIIDMGDITTARGTEQLLPIWIRLYGVLQTPMFNFAIVR</sequence>
<dbReference type="Gene3D" id="3.40.50.720">
    <property type="entry name" value="NAD(P)-binding Rossmann-like Domain"/>
    <property type="match status" value="1"/>
</dbReference>
<dbReference type="EMBL" id="QXED01000003">
    <property type="protein sequence ID" value="RIV23538.1"/>
    <property type="molecule type" value="Genomic_DNA"/>
</dbReference>
<dbReference type="InterPro" id="IPR028939">
    <property type="entry name" value="P5C_Rdtase_cat_N"/>
</dbReference>
<dbReference type="Proteomes" id="UP000283523">
    <property type="component" value="Unassembled WGS sequence"/>
</dbReference>
<evidence type="ECO:0000313" key="3">
    <source>
        <dbReference type="EMBL" id="RIV23538.1"/>
    </source>
</evidence>
<dbReference type="SUPFAM" id="SSF51735">
    <property type="entry name" value="NAD(P)-binding Rossmann-fold domains"/>
    <property type="match status" value="1"/>
</dbReference>
<protein>
    <submittedName>
        <fullName evidence="3">NADP oxidoreductase</fullName>
    </submittedName>
</protein>
<feature type="domain" description="Pyrroline-5-carboxylate reductase catalytic N-terminal" evidence="2">
    <location>
        <begin position="2"/>
        <end position="107"/>
    </location>
</feature>
<gene>
    <name evidence="3" type="ORF">DYU11_11145</name>
</gene>
<organism evidence="3 4">
    <name type="scientific">Fibrisoma montanum</name>
    <dbReference type="NCBI Taxonomy" id="2305895"/>
    <lineage>
        <taxon>Bacteria</taxon>
        <taxon>Pseudomonadati</taxon>
        <taxon>Bacteroidota</taxon>
        <taxon>Cytophagia</taxon>
        <taxon>Cytophagales</taxon>
        <taxon>Spirosomataceae</taxon>
        <taxon>Fibrisoma</taxon>
    </lineage>
</organism>
<proteinExistence type="predicted"/>
<keyword evidence="1" id="KW-0560">Oxidoreductase</keyword>
<name>A0A418MAY6_9BACT</name>
<dbReference type="InterPro" id="IPR036291">
    <property type="entry name" value="NAD(P)-bd_dom_sf"/>
</dbReference>
<dbReference type="RefSeq" id="WP_119667753.1">
    <property type="nucleotide sequence ID" value="NZ_QXED01000003.1"/>
</dbReference>
<keyword evidence="4" id="KW-1185">Reference proteome</keyword>
<accession>A0A418MAY6</accession>
<dbReference type="InterPro" id="IPR051267">
    <property type="entry name" value="STEAP_metalloreductase"/>
</dbReference>
<evidence type="ECO:0000256" key="1">
    <source>
        <dbReference type="ARBA" id="ARBA00023002"/>
    </source>
</evidence>
<dbReference type="GO" id="GO:0016491">
    <property type="term" value="F:oxidoreductase activity"/>
    <property type="evidence" value="ECO:0007669"/>
    <property type="project" value="UniProtKB-KW"/>
</dbReference>